<dbReference type="InParanoid" id="A0A409YL53"/>
<reference evidence="1 2" key="1">
    <citation type="journal article" date="2018" name="Evol. Lett.">
        <title>Horizontal gene cluster transfer increased hallucinogenic mushroom diversity.</title>
        <authorList>
            <person name="Reynolds H.T."/>
            <person name="Vijayakumar V."/>
            <person name="Gluck-Thaler E."/>
            <person name="Korotkin H.B."/>
            <person name="Matheny P.B."/>
            <person name="Slot J.C."/>
        </authorList>
    </citation>
    <scope>NUCLEOTIDE SEQUENCE [LARGE SCALE GENOMIC DNA]</scope>
    <source>
        <strain evidence="1 2">SRW20</strain>
    </source>
</reference>
<evidence type="ECO:0000313" key="1">
    <source>
        <dbReference type="EMBL" id="PPR03755.1"/>
    </source>
</evidence>
<sequence>MQGSLSTFGEMDSPLETLDTEIPPYCTQTSYGGALCRPCQEYRLFGLFSKSKDSSGSHEPQELMVERRRELLYQMNSVHDPVFGKLPPELVALIFQFCAPGMPFDTQVGREIEDTEENILDEARACFRAPLALLAVSHAWRHAAISTPQLWQYMLVRLDLPKLGSYTVLIHEWLRRSHNLPLSIRAFCTEDTVETAAITKVIDLINQESDRWEVLDLRMSANLAQRFGDNHPRQSTVLRSLRLEPQPYWANARIGFRMQGIKPSPTSVILCKAYQSVDISWDNVTWLITVHPLLDDCFQLLRQSPRLRYWRLCEISFDRRNHRDPFPLEFFTHSEIEDFAFEYPDGELALFFFNWLCLPALRTLVIKQFEDLDRAPLISFLKRSLCPLAKLTIQHAYFITRDIVSLLKILPSLIELTLIPDDPTQYQEEVEFGTTDFLTLLAKTSVIGDDPSPFLPNLQFLHYKALEVFKWELVLPVFGPISRLDDPSCRPLERFHLEMSREIHESYTPAVPQQFLLDLRVLEEAGLQFLLLPRSRNQLIEDARQRFDIWA</sequence>
<proteinExistence type="predicted"/>
<comment type="caution">
    <text evidence="1">The sequence shown here is derived from an EMBL/GenBank/DDBJ whole genome shotgun (WGS) entry which is preliminary data.</text>
</comment>
<evidence type="ECO:0000313" key="2">
    <source>
        <dbReference type="Proteomes" id="UP000284706"/>
    </source>
</evidence>
<dbReference type="Proteomes" id="UP000284706">
    <property type="component" value="Unassembled WGS sequence"/>
</dbReference>
<name>A0A409YL53_9AGAR</name>
<evidence type="ECO:0008006" key="3">
    <source>
        <dbReference type="Google" id="ProtNLM"/>
    </source>
</evidence>
<protein>
    <recommendedName>
        <fullName evidence="3">F-box domain-containing protein</fullName>
    </recommendedName>
</protein>
<accession>A0A409YL53</accession>
<dbReference type="OrthoDB" id="2269034at2759"/>
<gene>
    <name evidence="1" type="ORF">CVT26_005796</name>
</gene>
<organism evidence="1 2">
    <name type="scientific">Gymnopilus dilepis</name>
    <dbReference type="NCBI Taxonomy" id="231916"/>
    <lineage>
        <taxon>Eukaryota</taxon>
        <taxon>Fungi</taxon>
        <taxon>Dikarya</taxon>
        <taxon>Basidiomycota</taxon>
        <taxon>Agaricomycotina</taxon>
        <taxon>Agaricomycetes</taxon>
        <taxon>Agaricomycetidae</taxon>
        <taxon>Agaricales</taxon>
        <taxon>Agaricineae</taxon>
        <taxon>Hymenogastraceae</taxon>
        <taxon>Gymnopilus</taxon>
    </lineage>
</organism>
<dbReference type="AlphaFoldDB" id="A0A409YL53"/>
<keyword evidence="2" id="KW-1185">Reference proteome</keyword>
<dbReference type="EMBL" id="NHYE01000706">
    <property type="protein sequence ID" value="PPR03755.1"/>
    <property type="molecule type" value="Genomic_DNA"/>
</dbReference>